<reference evidence="2" key="1">
    <citation type="journal article" date="2021" name="BMC Genomics">
        <title>Chromosome-level genome assembly and manually-curated proteome of model necrotroph Parastagonospora nodorum Sn15 reveals a genome-wide trove of candidate effector homologs, and redundancy of virulence-related functions within an accessory chromosome.</title>
        <authorList>
            <person name="Bertazzoni S."/>
            <person name="Jones D.A.B."/>
            <person name="Phan H.T."/>
            <person name="Tan K.-C."/>
            <person name="Hane J.K."/>
        </authorList>
    </citation>
    <scope>NUCLEOTIDE SEQUENCE [LARGE SCALE GENOMIC DNA]</scope>
    <source>
        <strain evidence="2">SN15 / ATCC MYA-4574 / FGSC 10173)</strain>
    </source>
</reference>
<dbReference type="AlphaFoldDB" id="A0A7U2I782"/>
<name>A0A7U2I782_PHANO</name>
<evidence type="ECO:0000313" key="1">
    <source>
        <dbReference type="EMBL" id="QRD04580.1"/>
    </source>
</evidence>
<dbReference type="OrthoDB" id="5062850at2759"/>
<sequence>MSRKLRYVYDAEQRRLRDIFGKKIDNSLGYTCKKVAQEIEAMAFRCNKVTFHPRMSSYKAIDIPSDASLFEELLWRKHRALQFMLRFLFRHTTAEVLDDLCTKWPGVQVVEGLRHKIQDVGSDYFRDGTLDLYSFDYGVDRHMVVEVLEVLIDLLATRSDFEALTAIGYTTSAGFRFQMRTMLSDEEMEDIYEDTDFYVEEGDDFVDDETGKAIYTRETQPQILKWRPKLWHMPNRQELLSIESFLPGPCPKARISSSGCEYVGKLHFSATAVAIDFLERLSLKQRSNLRELHIQEDRTSINQPYRHSQGLIPLCQGNPQLHITQRVDIWQTDLIPNSDSEDWIHHAIWWSIFRWMQEVKNLHAKGMPDGSFSLVLHGPSADASQNLADTIIKVAAWQDANAEYFRRHQAEFHPYRNGVISGFPEIVKEVLQGTIPVSLESEISHEIWDTAKILREHEGPWPTDFAEAVPEHPFNEPAGGWEAARNEHRIEVDYLERFEGWDRLLEGE</sequence>
<dbReference type="VEuPathDB" id="FungiDB:JI435_307080"/>
<accession>A0A7U2I782</accession>
<gene>
    <name evidence="1" type="ORF">JI435_307080</name>
</gene>
<proteinExistence type="predicted"/>
<dbReference type="EMBL" id="CP069039">
    <property type="protein sequence ID" value="QRD04580.1"/>
    <property type="molecule type" value="Genomic_DNA"/>
</dbReference>
<protein>
    <submittedName>
        <fullName evidence="1">Uncharacterized protein</fullName>
    </submittedName>
</protein>
<dbReference type="Proteomes" id="UP000663193">
    <property type="component" value="Chromosome 17"/>
</dbReference>
<evidence type="ECO:0000313" key="2">
    <source>
        <dbReference type="Proteomes" id="UP000663193"/>
    </source>
</evidence>
<keyword evidence="2" id="KW-1185">Reference proteome</keyword>
<organism evidence="1 2">
    <name type="scientific">Phaeosphaeria nodorum (strain SN15 / ATCC MYA-4574 / FGSC 10173)</name>
    <name type="common">Glume blotch fungus</name>
    <name type="synonym">Parastagonospora nodorum</name>
    <dbReference type="NCBI Taxonomy" id="321614"/>
    <lineage>
        <taxon>Eukaryota</taxon>
        <taxon>Fungi</taxon>
        <taxon>Dikarya</taxon>
        <taxon>Ascomycota</taxon>
        <taxon>Pezizomycotina</taxon>
        <taxon>Dothideomycetes</taxon>
        <taxon>Pleosporomycetidae</taxon>
        <taxon>Pleosporales</taxon>
        <taxon>Pleosporineae</taxon>
        <taxon>Phaeosphaeriaceae</taxon>
        <taxon>Parastagonospora</taxon>
    </lineage>
</organism>